<evidence type="ECO:0000313" key="5">
    <source>
        <dbReference type="RefSeq" id="XP_013077321.1"/>
    </source>
</evidence>
<evidence type="ECO:0000313" key="7">
    <source>
        <dbReference type="RefSeq" id="XP_055868286.1"/>
    </source>
</evidence>
<dbReference type="RefSeq" id="XP_013077321.1">
    <property type="nucleotide sequence ID" value="XM_013221867.2"/>
</dbReference>
<evidence type="ECO:0000313" key="3">
    <source>
        <dbReference type="Proteomes" id="UP001165740"/>
    </source>
</evidence>
<dbReference type="VEuPathDB" id="VectorBase:BGLB022510"/>
<dbReference type="VEuPathDB" id="VectorBase:BGLAX_043258"/>
<keyword evidence="3" id="KW-1185">Reference proteome</keyword>
<evidence type="ECO:0000313" key="1">
    <source>
        <dbReference type="EnsemblMetazoa" id="BGLB022510-PB"/>
    </source>
</evidence>
<dbReference type="KEGG" id="bgt:106063480"/>
<reference evidence="1" key="1">
    <citation type="submission" date="2020-05" db="UniProtKB">
        <authorList>
            <consortium name="EnsemblMetazoa"/>
        </authorList>
    </citation>
    <scope>IDENTIFICATION</scope>
    <source>
        <strain evidence="1">BB02</strain>
    </source>
</reference>
<dbReference type="Proteomes" id="UP000076420">
    <property type="component" value="Unassembled WGS sequence"/>
</dbReference>
<dbReference type="GeneID" id="106063480"/>
<sequence>MSENDSNEVTETKKKKKWYMQSFREKWLEDPDFCDWLQPDYNDKTSSYCSVCKCYLRHCNRSMLLSHKQSKKHTNLFAGIPKSTLKRKKVFSADEGVARAELLVACFFTEHQFPYRHVDHFIDICKNAFHDCKIARKIAIDKKKLAYLIEDGIAYHEKEELAQICCTQKFSVMIDENIDLSQANLTAVVVRFFDVQKLDIVDVLFDTILPDKGTIQDIYSALKMLFINKNIPLDNIIGFGNDNCLNEVFSLLRADVPTVFGLGCDCHSFSLCFSHAIKKLPSKLESLLQDISDYFVNKGRKLVDFGFNFDTVHSVQVNAQELSSSRGSTYENIINVVLENWNLMIFFFQSESEANKVQVSHQIYTTLTTRGTKHMLLFLQYILQKVNAFNAEFQSEEFRIHLLHSLISQSYRDILSCFIDDEIIVMHKLSEVDPTDCNLHKNYDDIFLGGKAMALLYQEPLIEDTEQFQNNCLKFLIEFSNQIKQNFPIAEDSIIAELSILDPTVAQDRNRSPESISKLAFHFSTLFPSQKLNALDDQWKMYRLSKEINLSTTPIPRYWYMLRNIIDNNGKPKFGLLSDFMTNLSVLPHSSSAVDTICSQVNLIREHYPIPLQSEAVKDRFIARQMLARKNLTCTTWEPSQEIITDAVQGECLRRYEMKLQVVSVTSDLAVIKAEESSSVIAIIKAEESS</sequence>
<dbReference type="OrthoDB" id="6159421at2759"/>
<protein>
    <submittedName>
        <fullName evidence="4 5">Uncharacterized protein LOC106063480</fullName>
    </submittedName>
</protein>
<dbReference type="EnsemblMetazoa" id="BGLB022510-RC">
    <property type="protein sequence ID" value="BGLB022510-PC"/>
    <property type="gene ID" value="BGLB022510"/>
</dbReference>
<dbReference type="PANTHER" id="PTHR37162:SF1">
    <property type="entry name" value="BED-TYPE DOMAIN-CONTAINING PROTEIN"/>
    <property type="match status" value="1"/>
</dbReference>
<dbReference type="RefSeq" id="XP_055868286.1">
    <property type="nucleotide sequence ID" value="XM_056012311.1"/>
</dbReference>
<dbReference type="EnsemblMetazoa" id="BGLB022510-RB">
    <property type="protein sequence ID" value="BGLB022510-PB"/>
    <property type="gene ID" value="BGLB022510"/>
</dbReference>
<evidence type="ECO:0000313" key="4">
    <source>
        <dbReference type="RefSeq" id="XP_013077320.1"/>
    </source>
</evidence>
<accession>A0A2C9KQU4</accession>
<reference evidence="4 5" key="2">
    <citation type="submission" date="2025-04" db="UniProtKB">
        <authorList>
            <consortium name="RefSeq"/>
        </authorList>
    </citation>
    <scope>IDENTIFICATION</scope>
</reference>
<dbReference type="EnsemblMetazoa" id="BGLB022510-RA">
    <property type="protein sequence ID" value="BGLB022510-PA"/>
    <property type="gene ID" value="BGLB022510"/>
</dbReference>
<dbReference type="RefSeq" id="XP_055868287.1">
    <property type="nucleotide sequence ID" value="XM_056012312.1"/>
</dbReference>
<dbReference type="Proteomes" id="UP001165740">
    <property type="component" value="Chromosome 15"/>
</dbReference>
<evidence type="ECO:0000313" key="2">
    <source>
        <dbReference type="Proteomes" id="UP000076420"/>
    </source>
</evidence>
<name>A0A2C9KQU4_BIOGL</name>
<dbReference type="RefSeq" id="XP_013077320.1">
    <property type="nucleotide sequence ID" value="XM_013221866.2"/>
</dbReference>
<gene>
    <name evidence="1" type="primary">106063480</name>
    <name evidence="4 5 6 7 8" type="synonym">LOC106063480</name>
</gene>
<organism evidence="1 2">
    <name type="scientific">Biomphalaria glabrata</name>
    <name type="common">Bloodfluke planorb</name>
    <name type="synonym">Freshwater snail</name>
    <dbReference type="NCBI Taxonomy" id="6526"/>
    <lineage>
        <taxon>Eukaryota</taxon>
        <taxon>Metazoa</taxon>
        <taxon>Spiralia</taxon>
        <taxon>Lophotrochozoa</taxon>
        <taxon>Mollusca</taxon>
        <taxon>Gastropoda</taxon>
        <taxon>Heterobranchia</taxon>
        <taxon>Euthyneura</taxon>
        <taxon>Panpulmonata</taxon>
        <taxon>Hygrophila</taxon>
        <taxon>Lymnaeoidea</taxon>
        <taxon>Planorbidae</taxon>
        <taxon>Biomphalaria</taxon>
    </lineage>
</organism>
<dbReference type="AlphaFoldDB" id="A0A2C9KQU4"/>
<dbReference type="PANTHER" id="PTHR37162">
    <property type="entry name" value="HAT FAMILY DIMERISATION DOMAINCONTAINING PROTEIN-RELATED"/>
    <property type="match status" value="1"/>
</dbReference>
<dbReference type="OMA" id="NTTNCIL"/>
<dbReference type="RefSeq" id="XP_013077323.1">
    <property type="nucleotide sequence ID" value="XM_013221869.2"/>
</dbReference>
<evidence type="ECO:0000313" key="6">
    <source>
        <dbReference type="RefSeq" id="XP_013077323.1"/>
    </source>
</evidence>
<proteinExistence type="predicted"/>
<evidence type="ECO:0000313" key="8">
    <source>
        <dbReference type="RefSeq" id="XP_055868287.1"/>
    </source>
</evidence>